<evidence type="ECO:0000313" key="1">
    <source>
        <dbReference type="EMBL" id="MBE9106300.1"/>
    </source>
</evidence>
<gene>
    <name evidence="1" type="ORF">IQ229_15570</name>
</gene>
<sequence length="132" mass="15945">MDFTLSNAPKYVITNIEILQQIWLERCDVIENNQKGSYSRHLLLILHDLREEIQNNKNRFSQNAYGKKFFKIQFCTYCSFKKEQLDDLDRIRQTWTREADRELYFITEALSDNKSKFELEDILILIQRIEDS</sequence>
<evidence type="ECO:0000313" key="2">
    <source>
        <dbReference type="Proteomes" id="UP000647836"/>
    </source>
</evidence>
<proteinExistence type="predicted"/>
<keyword evidence="2" id="KW-1185">Reference proteome</keyword>
<accession>A0ABR9U0W2</accession>
<organism evidence="1 2">
    <name type="scientific">Nostoc cf. edaphicum LEGE 07299</name>
    <dbReference type="NCBI Taxonomy" id="2777974"/>
    <lineage>
        <taxon>Bacteria</taxon>
        <taxon>Bacillati</taxon>
        <taxon>Cyanobacteriota</taxon>
        <taxon>Cyanophyceae</taxon>
        <taxon>Nostocales</taxon>
        <taxon>Nostocaceae</taxon>
        <taxon>Nostoc</taxon>
    </lineage>
</organism>
<dbReference type="Proteomes" id="UP000647836">
    <property type="component" value="Unassembled WGS sequence"/>
</dbReference>
<dbReference type="EMBL" id="JADEXF010000497">
    <property type="protein sequence ID" value="MBE9106300.1"/>
    <property type="molecule type" value="Genomic_DNA"/>
</dbReference>
<name>A0ABR9U0W2_9NOSO</name>
<dbReference type="RefSeq" id="WP_194045107.1">
    <property type="nucleotide sequence ID" value="NZ_JADEXF010000497.1"/>
</dbReference>
<reference evidence="1 2" key="1">
    <citation type="submission" date="2020-10" db="EMBL/GenBank/DDBJ databases">
        <authorList>
            <person name="Castelo-Branco R."/>
            <person name="Eusebio N."/>
            <person name="Adriana R."/>
            <person name="Vieira A."/>
            <person name="Brugerolle De Fraissinette N."/>
            <person name="Rezende De Castro R."/>
            <person name="Schneider M.P."/>
            <person name="Vasconcelos V."/>
            <person name="Leao P.N."/>
        </authorList>
    </citation>
    <scope>NUCLEOTIDE SEQUENCE [LARGE SCALE GENOMIC DNA]</scope>
    <source>
        <strain evidence="1 2">LEGE 07299</strain>
    </source>
</reference>
<comment type="caution">
    <text evidence="1">The sequence shown here is derived from an EMBL/GenBank/DDBJ whole genome shotgun (WGS) entry which is preliminary data.</text>
</comment>
<protein>
    <submittedName>
        <fullName evidence="1">Uncharacterized protein</fullName>
    </submittedName>
</protein>